<keyword evidence="11" id="KW-1185">Reference proteome</keyword>
<feature type="domain" description="Spore germination GerAC-like C-terminal" evidence="8">
    <location>
        <begin position="189"/>
        <end position="349"/>
    </location>
</feature>
<evidence type="ECO:0000313" key="11">
    <source>
        <dbReference type="Proteomes" id="UP000838821"/>
    </source>
</evidence>
<evidence type="ECO:0000256" key="1">
    <source>
        <dbReference type="ARBA" id="ARBA00004635"/>
    </source>
</evidence>
<reference evidence="10" key="1">
    <citation type="submission" date="2022-01" db="EMBL/GenBank/DDBJ databases">
        <authorList>
            <person name="Criscuolo A."/>
        </authorList>
    </citation>
    <scope>NUCLEOTIDE SEQUENCE</scope>
    <source>
        <strain evidence="10">CIP111891</strain>
    </source>
</reference>
<feature type="domain" description="Spore germination protein N-terminal" evidence="9">
    <location>
        <begin position="20"/>
        <end position="178"/>
    </location>
</feature>
<organism evidence="10 11">
    <name type="scientific">Paenibacillus allorhizoplanae</name>
    <dbReference type="NCBI Taxonomy" id="2905648"/>
    <lineage>
        <taxon>Bacteria</taxon>
        <taxon>Bacillati</taxon>
        <taxon>Bacillota</taxon>
        <taxon>Bacilli</taxon>
        <taxon>Bacillales</taxon>
        <taxon>Paenibacillaceae</taxon>
        <taxon>Paenibacillus</taxon>
    </lineage>
</organism>
<dbReference type="Proteomes" id="UP000838821">
    <property type="component" value="Unassembled WGS sequence"/>
</dbReference>
<proteinExistence type="inferred from homology"/>
<keyword evidence="5" id="KW-0472">Membrane</keyword>
<evidence type="ECO:0000256" key="2">
    <source>
        <dbReference type="ARBA" id="ARBA00007886"/>
    </source>
</evidence>
<dbReference type="PROSITE" id="PS51257">
    <property type="entry name" value="PROKAR_LIPOPROTEIN"/>
    <property type="match status" value="1"/>
</dbReference>
<dbReference type="RefSeq" id="WP_236286898.1">
    <property type="nucleotide sequence ID" value="NZ_CAKMMW010000004.1"/>
</dbReference>
<dbReference type="InterPro" id="IPR046953">
    <property type="entry name" value="Spore_GerAC-like_C"/>
</dbReference>
<dbReference type="EMBL" id="CAKMMW010000004">
    <property type="protein sequence ID" value="CAH1202314.1"/>
    <property type="molecule type" value="Genomic_DNA"/>
</dbReference>
<evidence type="ECO:0000313" key="10">
    <source>
        <dbReference type="EMBL" id="CAH1202314.1"/>
    </source>
</evidence>
<evidence type="ECO:0000256" key="7">
    <source>
        <dbReference type="ARBA" id="ARBA00023288"/>
    </source>
</evidence>
<comment type="similarity">
    <text evidence="2">Belongs to the GerABKC lipoprotein family.</text>
</comment>
<evidence type="ECO:0000259" key="9">
    <source>
        <dbReference type="Pfam" id="PF25198"/>
    </source>
</evidence>
<evidence type="ECO:0008006" key="12">
    <source>
        <dbReference type="Google" id="ProtNLM"/>
    </source>
</evidence>
<evidence type="ECO:0000256" key="6">
    <source>
        <dbReference type="ARBA" id="ARBA00023139"/>
    </source>
</evidence>
<evidence type="ECO:0000256" key="5">
    <source>
        <dbReference type="ARBA" id="ARBA00023136"/>
    </source>
</evidence>
<evidence type="ECO:0000256" key="4">
    <source>
        <dbReference type="ARBA" id="ARBA00022729"/>
    </source>
</evidence>
<keyword evidence="4" id="KW-0732">Signal</keyword>
<dbReference type="Gene3D" id="3.30.300.210">
    <property type="entry name" value="Nutrient germinant receptor protein C, domain 3"/>
    <property type="match status" value="1"/>
</dbReference>
<comment type="subcellular location">
    <subcellularLocation>
        <location evidence="1">Membrane</location>
        <topology evidence="1">Lipid-anchor</topology>
    </subcellularLocation>
</comment>
<comment type="caution">
    <text evidence="10">The sequence shown here is derived from an EMBL/GenBank/DDBJ whole genome shotgun (WGS) entry which is preliminary data.</text>
</comment>
<keyword evidence="3" id="KW-0309">Germination</keyword>
<gene>
    <name evidence="10" type="ORF">PAECIP111891_02139</name>
</gene>
<evidence type="ECO:0000259" key="8">
    <source>
        <dbReference type="Pfam" id="PF05504"/>
    </source>
</evidence>
<evidence type="ECO:0000256" key="3">
    <source>
        <dbReference type="ARBA" id="ARBA00022544"/>
    </source>
</evidence>
<dbReference type="InterPro" id="IPR038501">
    <property type="entry name" value="Spore_GerAC_C_sf"/>
</dbReference>
<dbReference type="Pfam" id="PF05504">
    <property type="entry name" value="Spore_GerAC"/>
    <property type="match status" value="1"/>
</dbReference>
<accession>A0ABM9C4T8</accession>
<name>A0ABM9C4T8_9BACL</name>
<dbReference type="PANTHER" id="PTHR35789:SF1">
    <property type="entry name" value="SPORE GERMINATION PROTEIN B3"/>
    <property type="match status" value="1"/>
</dbReference>
<dbReference type="InterPro" id="IPR008844">
    <property type="entry name" value="Spore_GerAC-like"/>
</dbReference>
<dbReference type="Pfam" id="PF25198">
    <property type="entry name" value="Spore_GerAC_N"/>
    <property type="match status" value="1"/>
</dbReference>
<dbReference type="PANTHER" id="PTHR35789">
    <property type="entry name" value="SPORE GERMINATION PROTEIN B3"/>
    <property type="match status" value="1"/>
</dbReference>
<keyword evidence="6" id="KW-0564">Palmitate</keyword>
<protein>
    <recommendedName>
        <fullName evidence="12">Ger(X)C family spore germination protein</fullName>
    </recommendedName>
</protein>
<dbReference type="NCBIfam" id="TIGR02887">
    <property type="entry name" value="spore_ger_x_C"/>
    <property type="match status" value="1"/>
</dbReference>
<sequence>MKMYVSILLVSFLLSGCAKREIIDQIKIVQSLGFDVQGDTFKVSASYASYQKKKRLRLMIAEAQTFSGIWIPHNKQSDDHIVSGQVRTLVISEKFARKSIQDLASSLLRDPVMSNNATIVISKQEVNTIMSETLNNPPFDLTDQINQNMKNGNTPFSNVHLVLDQYYGEGQDVYLPILNQDKNGLIRLDGVGVFKEDKLCLLLNDKESFILKLLKDKTKTMTGAYEFLGRENEPIYFKILHGKKNITNEQNDSVVISLKLHIQLRELPKTKSSVSKSDLLELKHDIEQHFTSGISDMLKKFQMNAVDPIGFGEIYRSNNRNWNEQEYKTKTYPNIKFEVNTEINISHSGVGIGAE</sequence>
<keyword evidence="7" id="KW-0449">Lipoprotein</keyword>
<dbReference type="InterPro" id="IPR057336">
    <property type="entry name" value="GerAC_N"/>
</dbReference>